<proteinExistence type="predicted"/>
<feature type="chain" id="PRO_5047478794" description="AMIN-like domain-containing protein" evidence="1">
    <location>
        <begin position="25"/>
        <end position="190"/>
    </location>
</feature>
<evidence type="ECO:0000313" key="4">
    <source>
        <dbReference type="Proteomes" id="UP000659223"/>
    </source>
</evidence>
<evidence type="ECO:0000256" key="1">
    <source>
        <dbReference type="SAM" id="SignalP"/>
    </source>
</evidence>
<feature type="signal peptide" evidence="1">
    <location>
        <begin position="1"/>
        <end position="24"/>
    </location>
</feature>
<sequence>MSRALAALTLAGAGLLVATVPAGAATEAAAAVKCEAGWGSLPKVSTDTAYRPLLDIRAGSHECYDRLVFDVQGIGDRPIGYRVEYVDQLRQDGSGDVIPVGGGAILAVRVAAPSYDPSGGEPRYPGHAGQPLTGVDLTGFRTFQDTRFASSFEGDTVIGVGVRARLPFRVFQERNRIVVDVAHSWQQSLR</sequence>
<dbReference type="InterPro" id="IPR056303">
    <property type="entry name" value="AMIN-like"/>
</dbReference>
<reference evidence="4" key="1">
    <citation type="journal article" date="2019" name="Int. J. Syst. Evol. Microbiol.">
        <title>The Global Catalogue of Microorganisms (GCM) 10K type strain sequencing project: providing services to taxonomists for standard genome sequencing and annotation.</title>
        <authorList>
            <consortium name="The Broad Institute Genomics Platform"/>
            <consortium name="The Broad Institute Genome Sequencing Center for Infectious Disease"/>
            <person name="Wu L."/>
            <person name="Ma J."/>
        </authorList>
    </citation>
    <scope>NUCLEOTIDE SEQUENCE [LARGE SCALE GENOMIC DNA]</scope>
    <source>
        <strain evidence="4">JCM 4586</strain>
    </source>
</reference>
<accession>A0ABQ2YF87</accession>
<protein>
    <recommendedName>
        <fullName evidence="2">AMIN-like domain-containing protein</fullName>
    </recommendedName>
</protein>
<keyword evidence="1" id="KW-0732">Signal</keyword>
<feature type="domain" description="AMIN-like" evidence="2">
    <location>
        <begin position="53"/>
        <end position="183"/>
    </location>
</feature>
<organism evidence="3 4">
    <name type="scientific">Streptomyces hiroshimensis</name>
    <dbReference type="NCBI Taxonomy" id="66424"/>
    <lineage>
        <taxon>Bacteria</taxon>
        <taxon>Bacillati</taxon>
        <taxon>Actinomycetota</taxon>
        <taxon>Actinomycetes</taxon>
        <taxon>Kitasatosporales</taxon>
        <taxon>Streptomycetaceae</taxon>
        <taxon>Streptomyces</taxon>
    </lineage>
</organism>
<comment type="caution">
    <text evidence="3">The sequence shown here is derived from an EMBL/GenBank/DDBJ whole genome shotgun (WGS) entry which is preliminary data.</text>
</comment>
<keyword evidence="4" id="KW-1185">Reference proteome</keyword>
<dbReference type="Pfam" id="PF24837">
    <property type="entry name" value="AMIN-like"/>
    <property type="match status" value="1"/>
</dbReference>
<evidence type="ECO:0000313" key="3">
    <source>
        <dbReference type="EMBL" id="GGX81313.1"/>
    </source>
</evidence>
<dbReference type="Proteomes" id="UP000659223">
    <property type="component" value="Unassembled WGS sequence"/>
</dbReference>
<dbReference type="EMBL" id="BMUT01000005">
    <property type="protein sequence ID" value="GGX81313.1"/>
    <property type="molecule type" value="Genomic_DNA"/>
</dbReference>
<gene>
    <name evidence="3" type="ORF">GCM10010324_28560</name>
</gene>
<name>A0ABQ2YF87_9ACTN</name>
<evidence type="ECO:0000259" key="2">
    <source>
        <dbReference type="Pfam" id="PF24837"/>
    </source>
</evidence>